<evidence type="ECO:0000313" key="2">
    <source>
        <dbReference type="Proteomes" id="UP000815677"/>
    </source>
</evidence>
<evidence type="ECO:0000313" key="1">
    <source>
        <dbReference type="EMBL" id="GAT50865.1"/>
    </source>
</evidence>
<organism evidence="1 2">
    <name type="scientific">Mycena chlorophos</name>
    <name type="common">Agaric fungus</name>
    <name type="synonym">Agaricus chlorophos</name>
    <dbReference type="NCBI Taxonomy" id="658473"/>
    <lineage>
        <taxon>Eukaryota</taxon>
        <taxon>Fungi</taxon>
        <taxon>Dikarya</taxon>
        <taxon>Basidiomycota</taxon>
        <taxon>Agaricomycotina</taxon>
        <taxon>Agaricomycetes</taxon>
        <taxon>Agaricomycetidae</taxon>
        <taxon>Agaricales</taxon>
        <taxon>Marasmiineae</taxon>
        <taxon>Mycenaceae</taxon>
        <taxon>Mycena</taxon>
    </lineage>
</organism>
<sequence>MSTPLTFRERAIENSQLIGLDDVVYYKTSTTTSAFNRPKLTLVQSATDSTVGRIDWRERTFTINGERRPWALLKSSPKLFSAEREWRWYGQAYRLKYDWSNELTATPQFRGAGGETVRFSPFQPRILGSNTKAVIWFPPNMDATARMFLLMAVIHMDIRRQERRRRSAAGGLI</sequence>
<dbReference type="Proteomes" id="UP000815677">
    <property type="component" value="Unassembled WGS sequence"/>
</dbReference>
<accession>A0ABQ0LIK4</accession>
<protein>
    <submittedName>
        <fullName evidence="1">Uncharacterized protein</fullName>
    </submittedName>
</protein>
<dbReference type="EMBL" id="DF846701">
    <property type="protein sequence ID" value="GAT50865.1"/>
    <property type="molecule type" value="Genomic_DNA"/>
</dbReference>
<gene>
    <name evidence="1" type="ORF">MCHLO_08058</name>
</gene>
<keyword evidence="2" id="KW-1185">Reference proteome</keyword>
<name>A0ABQ0LIK4_MYCCL</name>
<reference evidence="1" key="1">
    <citation type="submission" date="2014-09" db="EMBL/GenBank/DDBJ databases">
        <title>Genome sequence of the luminous mushroom Mycena chlorophos for searching fungal bioluminescence genes.</title>
        <authorList>
            <person name="Tanaka Y."/>
            <person name="Kasuga D."/>
            <person name="Oba Y."/>
            <person name="Hase S."/>
            <person name="Sato K."/>
            <person name="Oba Y."/>
            <person name="Sakakibara Y."/>
        </authorList>
    </citation>
    <scope>NUCLEOTIDE SEQUENCE</scope>
</reference>
<proteinExistence type="predicted"/>